<dbReference type="Proteomes" id="UP000249304">
    <property type="component" value="Unassembled WGS sequence"/>
</dbReference>
<sequence>MEAPERATDSGTVTTKQEAGNERRHAPRRRAADRTVTPDAAIARALAIGPDSSAAERTIDITTRGARSGLPRRIEIWFHRVDGRWYLTGMPTPRSWYANLRADPRFVVHLKHGVQADLPATAAPVDEPTRRRVITAVLDLQNRPEIAARVGRRQSLDEWLAHSPLVEIVFDDERLRTRPASA</sequence>
<accession>A0A2W2F5R9</accession>
<name>A0A2W2F5R9_9ACTN</name>
<reference evidence="2 3" key="1">
    <citation type="submission" date="2018-01" db="EMBL/GenBank/DDBJ databases">
        <title>Draft genome sequence of Nonomuraea sp. KC333.</title>
        <authorList>
            <person name="Sahin N."/>
            <person name="Saygin H."/>
            <person name="Ay H."/>
        </authorList>
    </citation>
    <scope>NUCLEOTIDE SEQUENCE [LARGE SCALE GENOMIC DNA]</scope>
    <source>
        <strain evidence="2 3">KC333</strain>
    </source>
</reference>
<feature type="compositionally biased region" description="Polar residues" evidence="1">
    <location>
        <begin position="9"/>
        <end position="18"/>
    </location>
</feature>
<dbReference type="InterPro" id="IPR004378">
    <property type="entry name" value="F420H2_quin_Rdtase"/>
</dbReference>
<keyword evidence="3" id="KW-1185">Reference proteome</keyword>
<dbReference type="GO" id="GO:0016491">
    <property type="term" value="F:oxidoreductase activity"/>
    <property type="evidence" value="ECO:0007669"/>
    <property type="project" value="InterPro"/>
</dbReference>
<comment type="caution">
    <text evidence="2">The sequence shown here is derived from an EMBL/GenBank/DDBJ whole genome shotgun (WGS) entry which is preliminary data.</text>
</comment>
<dbReference type="OrthoDB" id="5180322at2"/>
<feature type="region of interest" description="Disordered" evidence="1">
    <location>
        <begin position="1"/>
        <end position="37"/>
    </location>
</feature>
<organism evidence="2 3">
    <name type="scientific">Nonomuraea aridisoli</name>
    <dbReference type="NCBI Taxonomy" id="2070368"/>
    <lineage>
        <taxon>Bacteria</taxon>
        <taxon>Bacillati</taxon>
        <taxon>Actinomycetota</taxon>
        <taxon>Actinomycetes</taxon>
        <taxon>Streptosporangiales</taxon>
        <taxon>Streptosporangiaceae</taxon>
        <taxon>Nonomuraea</taxon>
    </lineage>
</organism>
<evidence type="ECO:0000313" key="2">
    <source>
        <dbReference type="EMBL" id="PZG16897.1"/>
    </source>
</evidence>
<dbReference type="AlphaFoldDB" id="A0A2W2F5R9"/>
<gene>
    <name evidence="2" type="ORF">C1J01_19565</name>
</gene>
<protein>
    <submittedName>
        <fullName evidence="2">Nitroreductase family deazaflavin-dependent oxidoreductase</fullName>
    </submittedName>
</protein>
<dbReference type="EMBL" id="POUD01000076">
    <property type="protein sequence ID" value="PZG16897.1"/>
    <property type="molecule type" value="Genomic_DNA"/>
</dbReference>
<evidence type="ECO:0000256" key="1">
    <source>
        <dbReference type="SAM" id="MobiDB-lite"/>
    </source>
</evidence>
<dbReference type="InterPro" id="IPR012349">
    <property type="entry name" value="Split_barrel_FMN-bd"/>
</dbReference>
<evidence type="ECO:0000313" key="3">
    <source>
        <dbReference type="Proteomes" id="UP000249304"/>
    </source>
</evidence>
<dbReference type="Pfam" id="PF04075">
    <property type="entry name" value="F420H2_quin_red"/>
    <property type="match status" value="1"/>
</dbReference>
<dbReference type="Gene3D" id="2.30.110.10">
    <property type="entry name" value="Electron Transport, Fmn-binding Protein, Chain A"/>
    <property type="match status" value="1"/>
</dbReference>
<proteinExistence type="predicted"/>